<proteinExistence type="predicted"/>
<sequence>MLPLKAVFQGGRASRHILFDSWQKMMPAMVLKAALDVSVAG</sequence>
<evidence type="ECO:0000313" key="1">
    <source>
        <dbReference type="EMBL" id="JAH55864.1"/>
    </source>
</evidence>
<name>A0A0E9TQ77_ANGAN</name>
<reference evidence="1" key="2">
    <citation type="journal article" date="2015" name="Fish Shellfish Immunol.">
        <title>Early steps in the European eel (Anguilla anguilla)-Vibrio vulnificus interaction in the gills: Role of the RtxA13 toxin.</title>
        <authorList>
            <person name="Callol A."/>
            <person name="Pajuelo D."/>
            <person name="Ebbesson L."/>
            <person name="Teles M."/>
            <person name="MacKenzie S."/>
            <person name="Amaro C."/>
        </authorList>
    </citation>
    <scope>NUCLEOTIDE SEQUENCE</scope>
</reference>
<protein>
    <submittedName>
        <fullName evidence="1">Uncharacterized protein</fullName>
    </submittedName>
</protein>
<organism evidence="1">
    <name type="scientific">Anguilla anguilla</name>
    <name type="common">European freshwater eel</name>
    <name type="synonym">Muraena anguilla</name>
    <dbReference type="NCBI Taxonomy" id="7936"/>
    <lineage>
        <taxon>Eukaryota</taxon>
        <taxon>Metazoa</taxon>
        <taxon>Chordata</taxon>
        <taxon>Craniata</taxon>
        <taxon>Vertebrata</taxon>
        <taxon>Euteleostomi</taxon>
        <taxon>Actinopterygii</taxon>
        <taxon>Neopterygii</taxon>
        <taxon>Teleostei</taxon>
        <taxon>Anguilliformes</taxon>
        <taxon>Anguillidae</taxon>
        <taxon>Anguilla</taxon>
    </lineage>
</organism>
<reference evidence="1" key="1">
    <citation type="submission" date="2014-11" db="EMBL/GenBank/DDBJ databases">
        <authorList>
            <person name="Amaro Gonzalez C."/>
        </authorList>
    </citation>
    <scope>NUCLEOTIDE SEQUENCE</scope>
</reference>
<accession>A0A0E9TQ77</accession>
<dbReference type="AlphaFoldDB" id="A0A0E9TQ77"/>
<dbReference type="EMBL" id="GBXM01052713">
    <property type="protein sequence ID" value="JAH55864.1"/>
    <property type="molecule type" value="Transcribed_RNA"/>
</dbReference>